<evidence type="ECO:0000256" key="5">
    <source>
        <dbReference type="ARBA" id="ARBA00045258"/>
    </source>
</evidence>
<dbReference type="EMBL" id="NEDP02002420">
    <property type="protein sequence ID" value="OWF50859.1"/>
    <property type="molecule type" value="Genomic_DNA"/>
</dbReference>
<evidence type="ECO:0000313" key="9">
    <source>
        <dbReference type="EMBL" id="OWF50859.1"/>
    </source>
</evidence>
<evidence type="ECO:0000259" key="7">
    <source>
        <dbReference type="Pfam" id="PF05916"/>
    </source>
</evidence>
<dbReference type="STRING" id="6573.A0A210QQ66"/>
<comment type="function">
    <text evidence="6">The GINS complex plays an essential role in the initiation of DNA replication.</text>
</comment>
<organism evidence="9 10">
    <name type="scientific">Mizuhopecten yessoensis</name>
    <name type="common">Japanese scallop</name>
    <name type="synonym">Patinopecten yessoensis</name>
    <dbReference type="NCBI Taxonomy" id="6573"/>
    <lineage>
        <taxon>Eukaryota</taxon>
        <taxon>Metazoa</taxon>
        <taxon>Spiralia</taxon>
        <taxon>Lophotrochozoa</taxon>
        <taxon>Mollusca</taxon>
        <taxon>Bivalvia</taxon>
        <taxon>Autobranchia</taxon>
        <taxon>Pteriomorphia</taxon>
        <taxon>Pectinida</taxon>
        <taxon>Pectinoidea</taxon>
        <taxon>Pectinidae</taxon>
        <taxon>Mizuhopecten</taxon>
    </lineage>
</organism>
<feature type="domain" description="GINS subunit" evidence="7">
    <location>
        <begin position="76"/>
        <end position="174"/>
    </location>
</feature>
<evidence type="ECO:0000259" key="8">
    <source>
        <dbReference type="Pfam" id="PF22466"/>
    </source>
</evidence>
<gene>
    <name evidence="9" type="ORF">KP79_PYT13819</name>
</gene>
<dbReference type="CDD" id="cd21693">
    <property type="entry name" value="GINS_B_Psf3"/>
    <property type="match status" value="1"/>
</dbReference>
<dbReference type="CDD" id="cd11713">
    <property type="entry name" value="GINS_A_psf3"/>
    <property type="match status" value="1"/>
</dbReference>
<evidence type="ECO:0000256" key="2">
    <source>
        <dbReference type="ARBA" id="ARBA00006343"/>
    </source>
</evidence>
<comment type="similarity">
    <text evidence="2 6">Belongs to the GINS3/PSF3 family.</text>
</comment>
<dbReference type="InterPro" id="IPR055221">
    <property type="entry name" value="PSF3_N"/>
</dbReference>
<dbReference type="PANTHER" id="PTHR22768">
    <property type="entry name" value="DNA REPLICATION COMPLEX GINS PROTEIN PSF3"/>
    <property type="match status" value="1"/>
</dbReference>
<dbReference type="PANTHER" id="PTHR22768:SF0">
    <property type="entry name" value="DNA REPLICATION COMPLEX GINS PROTEIN PSF3"/>
    <property type="match status" value="1"/>
</dbReference>
<dbReference type="InterPro" id="IPR038437">
    <property type="entry name" value="GINS_Psf3_sf"/>
</dbReference>
<comment type="subunit">
    <text evidence="6">Component of the GINS complex.</text>
</comment>
<dbReference type="InterPro" id="IPR021151">
    <property type="entry name" value="GINS_A"/>
</dbReference>
<evidence type="ECO:0000256" key="1">
    <source>
        <dbReference type="ARBA" id="ARBA00004123"/>
    </source>
</evidence>
<sequence length="201" mass="23320">MSEGTENYFSVDDILATQERLPCTVEMTIYRLGYLDSSSEGDDLVPGTTLEMPFWMARALCSRKRHIVSVEIPKQYKESYREILTADASVVDLHKLGPFYYSYGCQLLRFELPDSGDISKSLLKTFQTRLRKIMDSSQNALNEDTTRLTEKLDESERLLFKAGQQGLNDFYKWETRQIEKLTTSEMVRHHRKRKRGALEDA</sequence>
<dbReference type="GO" id="GO:1902975">
    <property type="term" value="P:mitotic DNA replication initiation"/>
    <property type="evidence" value="ECO:0007669"/>
    <property type="project" value="TreeGrafter"/>
</dbReference>
<keyword evidence="10" id="KW-1185">Reference proteome</keyword>
<comment type="caution">
    <text evidence="9">The sequence shown here is derived from an EMBL/GenBank/DDBJ whole genome shotgun (WGS) entry which is preliminary data.</text>
</comment>
<protein>
    <recommendedName>
        <fullName evidence="6">DNA replication complex GINS protein PSF3</fullName>
    </recommendedName>
</protein>
<evidence type="ECO:0000256" key="6">
    <source>
        <dbReference type="RuleBase" id="RU367161"/>
    </source>
</evidence>
<dbReference type="SUPFAM" id="SSF158573">
    <property type="entry name" value="GINS helical bundle-like"/>
    <property type="match status" value="1"/>
</dbReference>
<evidence type="ECO:0000313" key="10">
    <source>
        <dbReference type="Proteomes" id="UP000242188"/>
    </source>
</evidence>
<dbReference type="GO" id="GO:0000811">
    <property type="term" value="C:GINS complex"/>
    <property type="evidence" value="ECO:0007669"/>
    <property type="project" value="UniProtKB-UniRule"/>
</dbReference>
<evidence type="ECO:0000256" key="3">
    <source>
        <dbReference type="ARBA" id="ARBA00022705"/>
    </source>
</evidence>
<dbReference type="InterPro" id="IPR010492">
    <property type="entry name" value="GINS_Psf3"/>
</dbReference>
<keyword evidence="3 6" id="KW-0235">DNA replication</keyword>
<comment type="subcellular location">
    <subcellularLocation>
        <location evidence="1 6">Nucleus</location>
    </subcellularLocation>
</comment>
<proteinExistence type="inferred from homology"/>
<reference evidence="9 10" key="1">
    <citation type="journal article" date="2017" name="Nat. Ecol. Evol.">
        <title>Scallop genome provides insights into evolution of bilaterian karyotype and development.</title>
        <authorList>
            <person name="Wang S."/>
            <person name="Zhang J."/>
            <person name="Jiao W."/>
            <person name="Li J."/>
            <person name="Xun X."/>
            <person name="Sun Y."/>
            <person name="Guo X."/>
            <person name="Huan P."/>
            <person name="Dong B."/>
            <person name="Zhang L."/>
            <person name="Hu X."/>
            <person name="Sun X."/>
            <person name="Wang J."/>
            <person name="Zhao C."/>
            <person name="Wang Y."/>
            <person name="Wang D."/>
            <person name="Huang X."/>
            <person name="Wang R."/>
            <person name="Lv J."/>
            <person name="Li Y."/>
            <person name="Zhang Z."/>
            <person name="Liu B."/>
            <person name="Lu W."/>
            <person name="Hui Y."/>
            <person name="Liang J."/>
            <person name="Zhou Z."/>
            <person name="Hou R."/>
            <person name="Li X."/>
            <person name="Liu Y."/>
            <person name="Li H."/>
            <person name="Ning X."/>
            <person name="Lin Y."/>
            <person name="Zhao L."/>
            <person name="Xing Q."/>
            <person name="Dou J."/>
            <person name="Li Y."/>
            <person name="Mao J."/>
            <person name="Guo H."/>
            <person name="Dou H."/>
            <person name="Li T."/>
            <person name="Mu C."/>
            <person name="Jiang W."/>
            <person name="Fu Q."/>
            <person name="Fu X."/>
            <person name="Miao Y."/>
            <person name="Liu J."/>
            <person name="Yu Q."/>
            <person name="Li R."/>
            <person name="Liao H."/>
            <person name="Li X."/>
            <person name="Kong Y."/>
            <person name="Jiang Z."/>
            <person name="Chourrout D."/>
            <person name="Li R."/>
            <person name="Bao Z."/>
        </authorList>
    </citation>
    <scope>NUCLEOTIDE SEQUENCE [LARGE SCALE GENOMIC DNA]</scope>
    <source>
        <strain evidence="9 10">PY_sf001</strain>
    </source>
</reference>
<dbReference type="SUPFAM" id="SSF160059">
    <property type="entry name" value="PriA/YqbF domain"/>
    <property type="match status" value="1"/>
</dbReference>
<evidence type="ECO:0000256" key="4">
    <source>
        <dbReference type="ARBA" id="ARBA00023242"/>
    </source>
</evidence>
<dbReference type="Gene3D" id="1.20.58.2050">
    <property type="match status" value="1"/>
</dbReference>
<comment type="function">
    <text evidence="5">Required for correct functioning of the GINS complex, a complex that plays an essential role in the initiation of DNA replication, and progression of DNA replication forks. GINS complex is a core component of CDC45-MCM-GINS (CMG) helicase, the molecular machine that unwinds template DNA during replication, and around which the replisome is built.</text>
</comment>
<name>A0A210QQ66_MIZYE</name>
<feature type="domain" description="DNA replication complex GINS protein PSF3 N-terminal" evidence="8">
    <location>
        <begin position="9"/>
        <end position="61"/>
    </location>
</feature>
<accession>A0A210QQ66</accession>
<dbReference type="AlphaFoldDB" id="A0A210QQ66"/>
<keyword evidence="4 6" id="KW-0539">Nucleus</keyword>
<dbReference type="OrthoDB" id="10251744at2759"/>
<dbReference type="Proteomes" id="UP000242188">
    <property type="component" value="Unassembled WGS sequence"/>
</dbReference>
<dbReference type="Pfam" id="PF22466">
    <property type="entry name" value="PSF3_N"/>
    <property type="match status" value="1"/>
</dbReference>
<dbReference type="InterPro" id="IPR036224">
    <property type="entry name" value="GINS_bundle-like_dom_sf"/>
</dbReference>
<dbReference type="Pfam" id="PF05916">
    <property type="entry name" value="Sld5"/>
    <property type="match status" value="1"/>
</dbReference>